<dbReference type="GO" id="GO:0016020">
    <property type="term" value="C:membrane"/>
    <property type="evidence" value="ECO:0007669"/>
    <property type="project" value="UniProtKB-SubCell"/>
</dbReference>
<feature type="chain" id="PRO_5043337653" description="G-protein coupled receptors family 2 profile 2 domain-containing protein" evidence="6">
    <location>
        <begin position="35"/>
        <end position="487"/>
    </location>
</feature>
<feature type="signal peptide" evidence="6">
    <location>
        <begin position="1"/>
        <end position="34"/>
    </location>
</feature>
<dbReference type="GO" id="GO:0007166">
    <property type="term" value="P:cell surface receptor signaling pathway"/>
    <property type="evidence" value="ECO:0007669"/>
    <property type="project" value="InterPro"/>
</dbReference>
<evidence type="ECO:0000256" key="3">
    <source>
        <dbReference type="ARBA" id="ARBA00022989"/>
    </source>
</evidence>
<dbReference type="InterPro" id="IPR017981">
    <property type="entry name" value="GPCR_2-like_7TM"/>
</dbReference>
<keyword evidence="4 5" id="KW-0472">Membrane</keyword>
<dbReference type="PROSITE" id="PS50261">
    <property type="entry name" value="G_PROTEIN_RECEP_F2_4"/>
    <property type="match status" value="1"/>
</dbReference>
<evidence type="ECO:0000256" key="2">
    <source>
        <dbReference type="ARBA" id="ARBA00022692"/>
    </source>
</evidence>
<evidence type="ECO:0000313" key="9">
    <source>
        <dbReference type="Proteomes" id="UP001497623"/>
    </source>
</evidence>
<evidence type="ECO:0000256" key="5">
    <source>
        <dbReference type="SAM" id="Phobius"/>
    </source>
</evidence>
<gene>
    <name evidence="8" type="ORF">MNOR_LOCUS6940</name>
</gene>
<evidence type="ECO:0000313" key="8">
    <source>
        <dbReference type="EMBL" id="CAL4068058.1"/>
    </source>
</evidence>
<dbReference type="Gene3D" id="1.20.1070.10">
    <property type="entry name" value="Rhodopsin 7-helix transmembrane proteins"/>
    <property type="match status" value="1"/>
</dbReference>
<feature type="transmembrane region" description="Helical" evidence="5">
    <location>
        <begin position="216"/>
        <end position="234"/>
    </location>
</feature>
<feature type="domain" description="G-protein coupled receptors family 2 profile 2" evidence="7">
    <location>
        <begin position="184"/>
        <end position="449"/>
    </location>
</feature>
<comment type="subcellular location">
    <subcellularLocation>
        <location evidence="1">Membrane</location>
        <topology evidence="1">Multi-pass membrane protein</topology>
    </subcellularLocation>
</comment>
<protein>
    <recommendedName>
        <fullName evidence="7">G-protein coupled receptors family 2 profile 2 domain-containing protein</fullName>
    </recommendedName>
</protein>
<proteinExistence type="predicted"/>
<feature type="transmembrane region" description="Helical" evidence="5">
    <location>
        <begin position="423"/>
        <end position="447"/>
    </location>
</feature>
<feature type="transmembrane region" description="Helical" evidence="5">
    <location>
        <begin position="246"/>
        <end position="271"/>
    </location>
</feature>
<dbReference type="SUPFAM" id="SSF81321">
    <property type="entry name" value="Family A G protein-coupled receptor-like"/>
    <property type="match status" value="1"/>
</dbReference>
<keyword evidence="6" id="KW-0732">Signal</keyword>
<dbReference type="Proteomes" id="UP001497623">
    <property type="component" value="Unassembled WGS sequence"/>
</dbReference>
<feature type="transmembrane region" description="Helical" evidence="5">
    <location>
        <begin position="186"/>
        <end position="209"/>
    </location>
</feature>
<organism evidence="8 9">
    <name type="scientific">Meganyctiphanes norvegica</name>
    <name type="common">Northern krill</name>
    <name type="synonym">Thysanopoda norvegica</name>
    <dbReference type="NCBI Taxonomy" id="48144"/>
    <lineage>
        <taxon>Eukaryota</taxon>
        <taxon>Metazoa</taxon>
        <taxon>Ecdysozoa</taxon>
        <taxon>Arthropoda</taxon>
        <taxon>Crustacea</taxon>
        <taxon>Multicrustacea</taxon>
        <taxon>Malacostraca</taxon>
        <taxon>Eumalacostraca</taxon>
        <taxon>Eucarida</taxon>
        <taxon>Euphausiacea</taxon>
        <taxon>Euphausiidae</taxon>
        <taxon>Meganyctiphanes</taxon>
    </lineage>
</organism>
<evidence type="ECO:0000259" key="7">
    <source>
        <dbReference type="PROSITE" id="PS50261"/>
    </source>
</evidence>
<dbReference type="AlphaFoldDB" id="A0AAV2Q3Y0"/>
<evidence type="ECO:0000256" key="6">
    <source>
        <dbReference type="SAM" id="SignalP"/>
    </source>
</evidence>
<sequence length="487" mass="55214">MSASGTNSSRAASVFVATVTLWLILQCGSVIAQAAEDDGTTTDMMLTTEEEVVATVKPNVPCDSPPCIQKCCEDGKMFDEELECVHANNSLWSPTMFFGGREDVDPSKLQIVYGFPTGCAEEDIILHEAGPFYLLQDDTMESENGSQSELTSRYCLEYLYEDLIGVYCSPIEEEEPDTDICSWHQVLYPILMLFSIFFLILTLAVYAAVPNLRNLTYGRCLMSLVTALLVFYILQTTINYQELIHSSSLCITLAFFMHLTGLTIFFWLNVMAFEIWYLVRSGKKAEHTWKKFMLYSLYAWGCPLLISSVTVIIESLPEDINVLRPNLVGSTCFLEGKMVKWTYLYWVILVICLVNLYFIIYVWYTVYSSKKKVAEMSNRRSVQDGVKKSVKKDDQKLDYFFPMLLKMFLIMGVTWIIEIPSTGACLWVIGDLFNLLQGVSIFIATVCTEKTYKEIKNWLSPDKPFFSRTTKYTSAPASSTAIPNSEA</sequence>
<reference evidence="8 9" key="1">
    <citation type="submission" date="2024-05" db="EMBL/GenBank/DDBJ databases">
        <authorList>
            <person name="Wallberg A."/>
        </authorList>
    </citation>
    <scope>NUCLEOTIDE SEQUENCE [LARGE SCALE GENOMIC DNA]</scope>
</reference>
<dbReference type="EMBL" id="CAXKWB010002959">
    <property type="protein sequence ID" value="CAL4068058.1"/>
    <property type="molecule type" value="Genomic_DNA"/>
</dbReference>
<keyword evidence="2 5" id="KW-0812">Transmembrane</keyword>
<keyword evidence="9" id="KW-1185">Reference proteome</keyword>
<dbReference type="InterPro" id="IPR052808">
    <property type="entry name" value="GPCR_Mth-like"/>
</dbReference>
<feature type="transmembrane region" description="Helical" evidence="5">
    <location>
        <begin position="343"/>
        <end position="364"/>
    </location>
</feature>
<feature type="transmembrane region" description="Helical" evidence="5">
    <location>
        <begin position="397"/>
        <end position="417"/>
    </location>
</feature>
<evidence type="ECO:0000256" key="1">
    <source>
        <dbReference type="ARBA" id="ARBA00004141"/>
    </source>
</evidence>
<keyword evidence="3 5" id="KW-1133">Transmembrane helix</keyword>
<accession>A0AAV2Q3Y0</accession>
<feature type="transmembrane region" description="Helical" evidence="5">
    <location>
        <begin position="292"/>
        <end position="313"/>
    </location>
</feature>
<name>A0AAV2Q3Y0_MEGNR</name>
<evidence type="ECO:0000256" key="4">
    <source>
        <dbReference type="ARBA" id="ARBA00023136"/>
    </source>
</evidence>
<comment type="caution">
    <text evidence="8">The sequence shown here is derived from an EMBL/GenBank/DDBJ whole genome shotgun (WGS) entry which is preliminary data.</text>
</comment>
<dbReference type="GO" id="GO:0004888">
    <property type="term" value="F:transmembrane signaling receptor activity"/>
    <property type="evidence" value="ECO:0007669"/>
    <property type="project" value="InterPro"/>
</dbReference>
<dbReference type="CDD" id="cd15039">
    <property type="entry name" value="7tmB3_Methuselah-like"/>
    <property type="match status" value="1"/>
</dbReference>
<dbReference type="PANTHER" id="PTHR46953:SF1">
    <property type="entry name" value="G-PROTEIN COUPLED RECEPTOR MTH-LIKE 1-RELATED"/>
    <property type="match status" value="1"/>
</dbReference>
<dbReference type="PANTHER" id="PTHR46953">
    <property type="entry name" value="G-PROTEIN COUPLED RECEPTOR MTH-LIKE 1-RELATED"/>
    <property type="match status" value="1"/>
</dbReference>